<name>A0A7J7ZYQ1_MYOMY</name>
<feature type="region of interest" description="Disordered" evidence="1">
    <location>
        <begin position="1"/>
        <end position="70"/>
    </location>
</feature>
<reference evidence="2 3" key="1">
    <citation type="journal article" date="2020" name="Nature">
        <title>Six reference-quality genomes reveal evolution of bat adaptations.</title>
        <authorList>
            <person name="Jebb D."/>
            <person name="Huang Z."/>
            <person name="Pippel M."/>
            <person name="Hughes G.M."/>
            <person name="Lavrichenko K."/>
            <person name="Devanna P."/>
            <person name="Winkler S."/>
            <person name="Jermiin L.S."/>
            <person name="Skirmuntt E.C."/>
            <person name="Katzourakis A."/>
            <person name="Burkitt-Gray L."/>
            <person name="Ray D.A."/>
            <person name="Sullivan K.A.M."/>
            <person name="Roscito J.G."/>
            <person name="Kirilenko B.M."/>
            <person name="Davalos L.M."/>
            <person name="Corthals A.P."/>
            <person name="Power M.L."/>
            <person name="Jones G."/>
            <person name="Ransome R.D."/>
            <person name="Dechmann D.K.N."/>
            <person name="Locatelli A.G."/>
            <person name="Puechmaille S.J."/>
            <person name="Fedrigo O."/>
            <person name="Jarvis E.D."/>
            <person name="Hiller M."/>
            <person name="Vernes S.C."/>
            <person name="Myers E.W."/>
            <person name="Teeling E.C."/>
        </authorList>
    </citation>
    <scope>NUCLEOTIDE SEQUENCE [LARGE SCALE GENOMIC DNA]</scope>
    <source>
        <strain evidence="2">MMyoMyo1</strain>
        <tissue evidence="2">Flight muscle</tissue>
    </source>
</reference>
<gene>
    <name evidence="2" type="ORF">mMyoMyo1_009999</name>
</gene>
<comment type="caution">
    <text evidence="2">The sequence shown here is derived from an EMBL/GenBank/DDBJ whole genome shotgun (WGS) entry which is preliminary data.</text>
</comment>
<organism evidence="2 3">
    <name type="scientific">Myotis myotis</name>
    <name type="common">Greater mouse-eared bat</name>
    <name type="synonym">Vespertilio myotis</name>
    <dbReference type="NCBI Taxonomy" id="51298"/>
    <lineage>
        <taxon>Eukaryota</taxon>
        <taxon>Metazoa</taxon>
        <taxon>Chordata</taxon>
        <taxon>Craniata</taxon>
        <taxon>Vertebrata</taxon>
        <taxon>Euteleostomi</taxon>
        <taxon>Mammalia</taxon>
        <taxon>Eutheria</taxon>
        <taxon>Laurasiatheria</taxon>
        <taxon>Chiroptera</taxon>
        <taxon>Yangochiroptera</taxon>
        <taxon>Vespertilionidae</taxon>
        <taxon>Myotis</taxon>
    </lineage>
</organism>
<evidence type="ECO:0000256" key="1">
    <source>
        <dbReference type="SAM" id="MobiDB-lite"/>
    </source>
</evidence>
<dbReference type="EMBL" id="JABWUV010000002">
    <property type="protein sequence ID" value="KAF6379179.1"/>
    <property type="molecule type" value="Genomic_DNA"/>
</dbReference>
<protein>
    <submittedName>
        <fullName evidence="2">Uncharacterized protein</fullName>
    </submittedName>
</protein>
<feature type="compositionally biased region" description="Basic and acidic residues" evidence="1">
    <location>
        <begin position="9"/>
        <end position="26"/>
    </location>
</feature>
<evidence type="ECO:0000313" key="3">
    <source>
        <dbReference type="Proteomes" id="UP000527355"/>
    </source>
</evidence>
<dbReference type="Proteomes" id="UP000527355">
    <property type="component" value="Unassembled WGS sequence"/>
</dbReference>
<sequence>MTRNFTPRDLPRRSENTCPQKHEHMDAPSSFSHNSPKGEPTQCPLTGARRSKISHPHNATRQATERERTVGACNHIDASRKYHLSERHKHGRLYTVWPVSSKFEKTTEAGSRQWLPEVGGYLDWMHRGIKGIWVMEVSVLKLGHVGWL</sequence>
<evidence type="ECO:0000313" key="2">
    <source>
        <dbReference type="EMBL" id="KAF6379179.1"/>
    </source>
</evidence>
<accession>A0A7J7ZYQ1</accession>
<dbReference type="AlphaFoldDB" id="A0A7J7ZYQ1"/>
<proteinExistence type="predicted"/>
<keyword evidence="3" id="KW-1185">Reference proteome</keyword>